<evidence type="ECO:0000256" key="10">
    <source>
        <dbReference type="ARBA" id="ARBA00068717"/>
    </source>
</evidence>
<evidence type="ECO:0000256" key="3">
    <source>
        <dbReference type="ARBA" id="ARBA00022692"/>
    </source>
</evidence>
<dbReference type="PRINTS" id="PR00080">
    <property type="entry name" value="SDRFAMILY"/>
</dbReference>
<dbReference type="Proteomes" id="UP000663891">
    <property type="component" value="Unassembled WGS sequence"/>
</dbReference>
<dbReference type="Proteomes" id="UP000663844">
    <property type="component" value="Unassembled WGS sequence"/>
</dbReference>
<organism evidence="16 20">
    <name type="scientific">Adineta steineri</name>
    <dbReference type="NCBI Taxonomy" id="433720"/>
    <lineage>
        <taxon>Eukaryota</taxon>
        <taxon>Metazoa</taxon>
        <taxon>Spiralia</taxon>
        <taxon>Gnathifera</taxon>
        <taxon>Rotifera</taxon>
        <taxon>Eurotatoria</taxon>
        <taxon>Bdelloidea</taxon>
        <taxon>Adinetida</taxon>
        <taxon>Adinetidae</taxon>
        <taxon>Adineta</taxon>
    </lineage>
</organism>
<dbReference type="PANTHER" id="PTHR24322">
    <property type="entry name" value="PKSB"/>
    <property type="match status" value="1"/>
</dbReference>
<name>A0A813RW45_9BILA</name>
<evidence type="ECO:0000256" key="11">
    <source>
        <dbReference type="ARBA" id="ARBA00082544"/>
    </source>
</evidence>
<reference evidence="16" key="1">
    <citation type="submission" date="2021-02" db="EMBL/GenBank/DDBJ databases">
        <authorList>
            <person name="Nowell W R."/>
        </authorList>
    </citation>
    <scope>NUCLEOTIDE SEQUENCE</scope>
</reference>
<dbReference type="SUPFAM" id="SSF51735">
    <property type="entry name" value="NAD(P)-binding Rossmann-fold domains"/>
    <property type="match status" value="1"/>
</dbReference>
<dbReference type="EMBL" id="CAJNON010000019">
    <property type="protein sequence ID" value="CAF0790932.1"/>
    <property type="molecule type" value="Genomic_DNA"/>
</dbReference>
<keyword evidence="7" id="KW-0443">Lipid metabolism</keyword>
<dbReference type="OrthoDB" id="10253736at2759"/>
<evidence type="ECO:0000313" key="18">
    <source>
        <dbReference type="EMBL" id="CAF3710326.1"/>
    </source>
</evidence>
<dbReference type="EMBL" id="CAJOAY010000654">
    <property type="protein sequence ID" value="CAF3710326.1"/>
    <property type="molecule type" value="Genomic_DNA"/>
</dbReference>
<comment type="caution">
    <text evidence="16">The sequence shown here is derived from an EMBL/GenBank/DDBJ whole genome shotgun (WGS) entry which is preliminary data.</text>
</comment>
<dbReference type="GO" id="GO:0005811">
    <property type="term" value="C:lipid droplet"/>
    <property type="evidence" value="ECO:0007669"/>
    <property type="project" value="TreeGrafter"/>
</dbReference>
<evidence type="ECO:0000256" key="7">
    <source>
        <dbReference type="ARBA" id="ARBA00023098"/>
    </source>
</evidence>
<gene>
    <name evidence="14" type="ORF">IZO911_LOCUS1701</name>
    <name evidence="15" type="ORF">JYZ213_LOCUS3160</name>
    <name evidence="19" type="ORF">KXQ929_LOCUS14432</name>
    <name evidence="18" type="ORF">OKA104_LOCUS13135</name>
    <name evidence="17" type="ORF">OXD698_LOCUS9915</name>
    <name evidence="16" type="ORF">VCS650_LOCUS3485</name>
</gene>
<proteinExistence type="inferred from homology"/>
<evidence type="ECO:0000313" key="20">
    <source>
        <dbReference type="Proteomes" id="UP000663891"/>
    </source>
</evidence>
<sequence length="313" mass="34754">MLTRQVIFQYIILISILLKHWLYNLINLIKGGSPLKDLSSETILITGAANGLGKSIAQQLAHFGCTLILWDVDEINNVRVTQELNQATKSKHIHAMKCDLSSRQSIYECAKKVQDTIGNVTMVINNAGIVSGKSLVDCSDASIQRTFDVNVLAHFWILKAFLPSMLDNNHGHIVTVASIAGCYGVSKLVDYCSSKFAVVGLHEALTAELHSLNRDGIKTTLVCPTFINTDMFQGLTIKSKRAPVVEPEYIADKIIKAIRKNQYTLLIPNNAIIRIVIDRIAPMSAKLERNDVFGTSHMMDTFVGHQNKYSEKQ</sequence>
<evidence type="ECO:0000256" key="1">
    <source>
        <dbReference type="ARBA" id="ARBA00004141"/>
    </source>
</evidence>
<feature type="transmembrane region" description="Helical" evidence="13">
    <location>
        <begin position="6"/>
        <end position="26"/>
    </location>
</feature>
<dbReference type="Proteomes" id="UP000663881">
    <property type="component" value="Unassembled WGS sequence"/>
</dbReference>
<dbReference type="AlphaFoldDB" id="A0A813RW45"/>
<dbReference type="Proteomes" id="UP000663845">
    <property type="component" value="Unassembled WGS sequence"/>
</dbReference>
<keyword evidence="8 13" id="KW-0472">Membrane</keyword>
<evidence type="ECO:0000313" key="14">
    <source>
        <dbReference type="EMBL" id="CAF0719111.1"/>
    </source>
</evidence>
<dbReference type="FunFam" id="3.40.50.720:FF:000131">
    <property type="entry name" value="Short-chain dehydrogenase/reductase 3"/>
    <property type="match status" value="1"/>
</dbReference>
<evidence type="ECO:0000313" key="16">
    <source>
        <dbReference type="EMBL" id="CAF0790932.1"/>
    </source>
</evidence>
<dbReference type="EMBL" id="CAJOAZ010000513">
    <property type="protein sequence ID" value="CAF3666031.1"/>
    <property type="molecule type" value="Genomic_DNA"/>
</dbReference>
<evidence type="ECO:0000256" key="9">
    <source>
        <dbReference type="ARBA" id="ARBA00059620"/>
    </source>
</evidence>
<dbReference type="EMBL" id="CAJOBB010000801">
    <property type="protein sequence ID" value="CAF3754437.1"/>
    <property type="molecule type" value="Genomic_DNA"/>
</dbReference>
<dbReference type="PRINTS" id="PR00081">
    <property type="entry name" value="GDHRDH"/>
</dbReference>
<comment type="similarity">
    <text evidence="2 12">Belongs to the short-chain dehydrogenases/reductases (SDR) family.</text>
</comment>
<evidence type="ECO:0000256" key="12">
    <source>
        <dbReference type="RuleBase" id="RU000363"/>
    </source>
</evidence>
<accession>A0A813RW45</accession>
<dbReference type="PANTHER" id="PTHR24322:SF746">
    <property type="entry name" value="SHORT CHAIN DEHYDROGENASE_REDUCTASE FAMILY 16C MEMBER 5"/>
    <property type="match status" value="1"/>
</dbReference>
<evidence type="ECO:0000313" key="17">
    <source>
        <dbReference type="EMBL" id="CAF3666031.1"/>
    </source>
</evidence>
<dbReference type="Proteomes" id="UP000663868">
    <property type="component" value="Unassembled WGS sequence"/>
</dbReference>
<evidence type="ECO:0000256" key="8">
    <source>
        <dbReference type="ARBA" id="ARBA00023136"/>
    </source>
</evidence>
<keyword evidence="4" id="KW-0521">NADP</keyword>
<evidence type="ECO:0000313" key="15">
    <source>
        <dbReference type="EMBL" id="CAF0762793.1"/>
    </source>
</evidence>
<dbReference type="Proteomes" id="UP000663860">
    <property type="component" value="Unassembled WGS sequence"/>
</dbReference>
<dbReference type="GO" id="GO:0052650">
    <property type="term" value="F:all-trans-retinol dehydrogenase (NADP+) activity"/>
    <property type="evidence" value="ECO:0007669"/>
    <property type="project" value="UniProtKB-ARBA"/>
</dbReference>
<dbReference type="CDD" id="cd05339">
    <property type="entry name" value="17beta-HSDXI-like_SDR_c"/>
    <property type="match status" value="1"/>
</dbReference>
<evidence type="ECO:0000256" key="6">
    <source>
        <dbReference type="ARBA" id="ARBA00023002"/>
    </source>
</evidence>
<dbReference type="Pfam" id="PF00106">
    <property type="entry name" value="adh_short"/>
    <property type="match status" value="1"/>
</dbReference>
<dbReference type="GO" id="GO:0016020">
    <property type="term" value="C:membrane"/>
    <property type="evidence" value="ECO:0007669"/>
    <property type="project" value="UniProtKB-SubCell"/>
</dbReference>
<evidence type="ECO:0000313" key="19">
    <source>
        <dbReference type="EMBL" id="CAF3754437.1"/>
    </source>
</evidence>
<keyword evidence="3 13" id="KW-0812">Transmembrane</keyword>
<dbReference type="InterPro" id="IPR036291">
    <property type="entry name" value="NAD(P)-bd_dom_sf"/>
</dbReference>
<evidence type="ECO:0000256" key="5">
    <source>
        <dbReference type="ARBA" id="ARBA00022989"/>
    </source>
</evidence>
<dbReference type="InterPro" id="IPR002347">
    <property type="entry name" value="SDR_fam"/>
</dbReference>
<dbReference type="Gene3D" id="3.40.50.720">
    <property type="entry name" value="NAD(P)-binding Rossmann-like Domain"/>
    <property type="match status" value="1"/>
</dbReference>
<evidence type="ECO:0000256" key="2">
    <source>
        <dbReference type="ARBA" id="ARBA00006484"/>
    </source>
</evidence>
<keyword evidence="6" id="KW-0560">Oxidoreductase</keyword>
<dbReference type="EMBL" id="CAJNOG010000017">
    <property type="protein sequence ID" value="CAF0762793.1"/>
    <property type="molecule type" value="Genomic_DNA"/>
</dbReference>
<comment type="subcellular location">
    <subcellularLocation>
        <location evidence="1">Membrane</location>
        <topology evidence="1">Multi-pass membrane protein</topology>
    </subcellularLocation>
</comment>
<evidence type="ECO:0000256" key="4">
    <source>
        <dbReference type="ARBA" id="ARBA00022857"/>
    </source>
</evidence>
<evidence type="ECO:0000256" key="13">
    <source>
        <dbReference type="SAM" id="Phobius"/>
    </source>
</evidence>
<protein>
    <recommendedName>
        <fullName evidence="10">Short-chain dehydrogenase/reductase 3</fullName>
    </recommendedName>
    <alternativeName>
        <fullName evidence="11">Retinal short-chain dehydrogenase/reductase 1</fullName>
    </alternativeName>
</protein>
<keyword evidence="5 13" id="KW-1133">Transmembrane helix</keyword>
<comment type="function">
    <text evidence="9">Catalyzes the reduction of all-trans-retinal to all-trans-retinol in the presence of NADPH.</text>
</comment>
<dbReference type="EMBL" id="CAJNOE010000008">
    <property type="protein sequence ID" value="CAF0719111.1"/>
    <property type="molecule type" value="Genomic_DNA"/>
</dbReference>